<feature type="compositionally biased region" description="Basic and acidic residues" evidence="1">
    <location>
        <begin position="58"/>
        <end position="90"/>
    </location>
</feature>
<reference evidence="2" key="1">
    <citation type="journal article" date="2022" name="bioRxiv">
        <title>Sequencing and chromosome-scale assembly of the giantPleurodeles waltlgenome.</title>
        <authorList>
            <person name="Brown T."/>
            <person name="Elewa A."/>
            <person name="Iarovenko S."/>
            <person name="Subramanian E."/>
            <person name="Araus A.J."/>
            <person name="Petzold A."/>
            <person name="Susuki M."/>
            <person name="Suzuki K.-i.T."/>
            <person name="Hayashi T."/>
            <person name="Toyoda A."/>
            <person name="Oliveira C."/>
            <person name="Osipova E."/>
            <person name="Leigh N.D."/>
            <person name="Simon A."/>
            <person name="Yun M.H."/>
        </authorList>
    </citation>
    <scope>NUCLEOTIDE SEQUENCE</scope>
    <source>
        <strain evidence="2">20211129_DDA</strain>
        <tissue evidence="2">Liver</tissue>
    </source>
</reference>
<evidence type="ECO:0000313" key="3">
    <source>
        <dbReference type="Proteomes" id="UP001066276"/>
    </source>
</evidence>
<comment type="caution">
    <text evidence="2">The sequence shown here is derived from an EMBL/GenBank/DDBJ whole genome shotgun (WGS) entry which is preliminary data.</text>
</comment>
<protein>
    <submittedName>
        <fullName evidence="2">Uncharacterized protein</fullName>
    </submittedName>
</protein>
<gene>
    <name evidence="2" type="ORF">NDU88_004514</name>
</gene>
<dbReference type="AlphaFoldDB" id="A0AAV7QI25"/>
<proteinExistence type="predicted"/>
<organism evidence="2 3">
    <name type="scientific">Pleurodeles waltl</name>
    <name type="common">Iberian ribbed newt</name>
    <dbReference type="NCBI Taxonomy" id="8319"/>
    <lineage>
        <taxon>Eukaryota</taxon>
        <taxon>Metazoa</taxon>
        <taxon>Chordata</taxon>
        <taxon>Craniata</taxon>
        <taxon>Vertebrata</taxon>
        <taxon>Euteleostomi</taxon>
        <taxon>Amphibia</taxon>
        <taxon>Batrachia</taxon>
        <taxon>Caudata</taxon>
        <taxon>Salamandroidea</taxon>
        <taxon>Salamandridae</taxon>
        <taxon>Pleurodelinae</taxon>
        <taxon>Pleurodeles</taxon>
    </lineage>
</organism>
<dbReference type="EMBL" id="JANPWB010000010">
    <property type="protein sequence ID" value="KAJ1138123.1"/>
    <property type="molecule type" value="Genomic_DNA"/>
</dbReference>
<keyword evidence="3" id="KW-1185">Reference proteome</keyword>
<dbReference type="Proteomes" id="UP001066276">
    <property type="component" value="Chromosome 6"/>
</dbReference>
<sequence length="120" mass="13373">MPIVRPAHTLYPQVELTTTAVGVWIAQLHHSAATPGTIIDPDPRYLPSIVSNRKRGGGVRERRRAQQGEDLKEFPKTKVRGSSRDWRSNEAFRCSQGSNLETVCPQHGDPEREDASDVTV</sequence>
<feature type="compositionally biased region" description="Basic and acidic residues" evidence="1">
    <location>
        <begin position="108"/>
        <end position="120"/>
    </location>
</feature>
<accession>A0AAV7QI25</accession>
<feature type="region of interest" description="Disordered" evidence="1">
    <location>
        <begin position="34"/>
        <end position="120"/>
    </location>
</feature>
<name>A0AAV7QI25_PLEWA</name>
<evidence type="ECO:0000256" key="1">
    <source>
        <dbReference type="SAM" id="MobiDB-lite"/>
    </source>
</evidence>
<evidence type="ECO:0000313" key="2">
    <source>
        <dbReference type="EMBL" id="KAJ1138123.1"/>
    </source>
</evidence>